<dbReference type="SUPFAM" id="SSF49899">
    <property type="entry name" value="Concanavalin A-like lectins/glucanases"/>
    <property type="match status" value="1"/>
</dbReference>
<dbReference type="EMBL" id="LVXG01000056">
    <property type="protein sequence ID" value="OQP43007.1"/>
    <property type="molecule type" value="Genomic_DNA"/>
</dbReference>
<organism evidence="2 3">
    <name type="scientific">Niastella yeongjuensis</name>
    <dbReference type="NCBI Taxonomy" id="354355"/>
    <lineage>
        <taxon>Bacteria</taxon>
        <taxon>Pseudomonadati</taxon>
        <taxon>Bacteroidota</taxon>
        <taxon>Chitinophagia</taxon>
        <taxon>Chitinophagales</taxon>
        <taxon>Chitinophagaceae</taxon>
        <taxon>Niastella</taxon>
    </lineage>
</organism>
<name>A0A1V9EA48_9BACT</name>
<dbReference type="InterPro" id="IPR013320">
    <property type="entry name" value="ConA-like_dom_sf"/>
</dbReference>
<dbReference type="Gene3D" id="2.60.120.560">
    <property type="entry name" value="Exo-inulinase, domain 1"/>
    <property type="match status" value="1"/>
</dbReference>
<gene>
    <name evidence="2" type="ORF">A4H97_12735</name>
</gene>
<dbReference type="GO" id="GO:0005975">
    <property type="term" value="P:carbohydrate metabolic process"/>
    <property type="evidence" value="ECO:0007669"/>
    <property type="project" value="UniProtKB-ARBA"/>
</dbReference>
<keyword evidence="3" id="KW-1185">Reference proteome</keyword>
<evidence type="ECO:0000256" key="1">
    <source>
        <dbReference type="SAM" id="SignalP"/>
    </source>
</evidence>
<dbReference type="AlphaFoldDB" id="A0A1V9EA48"/>
<dbReference type="GO" id="GO:0004553">
    <property type="term" value="F:hydrolase activity, hydrolyzing O-glycosyl compounds"/>
    <property type="evidence" value="ECO:0007669"/>
    <property type="project" value="UniProtKB-ARBA"/>
</dbReference>
<keyword evidence="1" id="KW-0732">Signal</keyword>
<dbReference type="OrthoDB" id="9800869at2"/>
<evidence type="ECO:0000313" key="3">
    <source>
        <dbReference type="Proteomes" id="UP000192610"/>
    </source>
</evidence>
<dbReference type="Proteomes" id="UP000192610">
    <property type="component" value="Unassembled WGS sequence"/>
</dbReference>
<dbReference type="STRING" id="354355.SAMN05660816_03216"/>
<comment type="caution">
    <text evidence="2">The sequence shown here is derived from an EMBL/GenBank/DDBJ whole genome shotgun (WGS) entry which is preliminary data.</text>
</comment>
<feature type="chain" id="PRO_5010747137" description="3-keto-disaccharide hydrolase domain-containing protein" evidence="1">
    <location>
        <begin position="25"/>
        <end position="273"/>
    </location>
</feature>
<sequence length="273" mass="30106">MRKMQFIAVLPVLFLATIPFCSHAQSTVDQVGNTADKVGSTIDKVGGLFKKKNKIKPAGTDATNTTAPGSSVAINTVYDFVPGNTLLFVDHFDSTKKGNFPIKWLTNASGEVVTLQQFPGNWFSITGNGLYIPKIKTGLPKDFTVEFDLVIDGGSNSTLYVDFEDALDGNFDRYPSNPYLQFRMYSGGSAYVECKGKDLNSHVNSNAYTTGGKINHLAFKKEGERLRIYINQEKTYDINHAFEGNRTYSTFKFGADFYSPTHVLISNVKIAGL</sequence>
<proteinExistence type="predicted"/>
<accession>A0A1V9EA48</accession>
<reference evidence="3" key="1">
    <citation type="submission" date="2016-04" db="EMBL/GenBank/DDBJ databases">
        <authorList>
            <person name="Chen L."/>
            <person name="Zhuang W."/>
            <person name="Wang G."/>
        </authorList>
    </citation>
    <scope>NUCLEOTIDE SEQUENCE [LARGE SCALE GENOMIC DNA]</scope>
    <source>
        <strain evidence="3">17621</strain>
    </source>
</reference>
<feature type="signal peptide" evidence="1">
    <location>
        <begin position="1"/>
        <end position="24"/>
    </location>
</feature>
<dbReference type="RefSeq" id="WP_081203420.1">
    <property type="nucleotide sequence ID" value="NZ_FOCZ01000005.1"/>
</dbReference>
<evidence type="ECO:0000313" key="2">
    <source>
        <dbReference type="EMBL" id="OQP43007.1"/>
    </source>
</evidence>
<protein>
    <recommendedName>
        <fullName evidence="4">3-keto-disaccharide hydrolase domain-containing protein</fullName>
    </recommendedName>
</protein>
<evidence type="ECO:0008006" key="4">
    <source>
        <dbReference type="Google" id="ProtNLM"/>
    </source>
</evidence>